<feature type="compositionally biased region" description="Polar residues" evidence="1">
    <location>
        <begin position="166"/>
        <end position="176"/>
    </location>
</feature>
<evidence type="ECO:0000256" key="1">
    <source>
        <dbReference type="SAM" id="MobiDB-lite"/>
    </source>
</evidence>
<evidence type="ECO:0000313" key="2">
    <source>
        <dbReference type="EMBL" id="MED6140449.1"/>
    </source>
</evidence>
<organism evidence="2 3">
    <name type="scientific">Stylosanthes scabra</name>
    <dbReference type="NCBI Taxonomy" id="79078"/>
    <lineage>
        <taxon>Eukaryota</taxon>
        <taxon>Viridiplantae</taxon>
        <taxon>Streptophyta</taxon>
        <taxon>Embryophyta</taxon>
        <taxon>Tracheophyta</taxon>
        <taxon>Spermatophyta</taxon>
        <taxon>Magnoliopsida</taxon>
        <taxon>eudicotyledons</taxon>
        <taxon>Gunneridae</taxon>
        <taxon>Pentapetalae</taxon>
        <taxon>rosids</taxon>
        <taxon>fabids</taxon>
        <taxon>Fabales</taxon>
        <taxon>Fabaceae</taxon>
        <taxon>Papilionoideae</taxon>
        <taxon>50 kb inversion clade</taxon>
        <taxon>dalbergioids sensu lato</taxon>
        <taxon>Dalbergieae</taxon>
        <taxon>Pterocarpus clade</taxon>
        <taxon>Stylosanthes</taxon>
    </lineage>
</organism>
<gene>
    <name evidence="2" type="ORF">PIB30_093382</name>
</gene>
<dbReference type="EMBL" id="JASCZI010062404">
    <property type="protein sequence ID" value="MED6140449.1"/>
    <property type="molecule type" value="Genomic_DNA"/>
</dbReference>
<proteinExistence type="predicted"/>
<accession>A0ABU6SWA5</accession>
<sequence>MSEDEIFRALQQGNQETKEFNRQAMIQLNQVTELLHKMLSQQKQPLPKPLTNIHNPLPSKPLQNPKGGLYALNDKMESEEEAATTNDKEVVQQLCEMLIEVTDTEEKDTGEIFDFYKEFDSDYKEEEVEEGKLAKRWGSDIETQSLRRKCCPLTQSPTRRKMKKNPPSNAKTQAHA</sequence>
<protein>
    <submittedName>
        <fullName evidence="2">Uncharacterized protein</fullName>
    </submittedName>
</protein>
<feature type="region of interest" description="Disordered" evidence="1">
    <location>
        <begin position="153"/>
        <end position="176"/>
    </location>
</feature>
<evidence type="ECO:0000313" key="3">
    <source>
        <dbReference type="Proteomes" id="UP001341840"/>
    </source>
</evidence>
<dbReference type="Proteomes" id="UP001341840">
    <property type="component" value="Unassembled WGS sequence"/>
</dbReference>
<reference evidence="2 3" key="1">
    <citation type="journal article" date="2023" name="Plants (Basel)">
        <title>Bridging the Gap: Combining Genomics and Transcriptomics Approaches to Understand Stylosanthes scabra, an Orphan Legume from the Brazilian Caatinga.</title>
        <authorList>
            <person name="Ferreira-Neto J.R.C."/>
            <person name="da Silva M.D."/>
            <person name="Binneck E."/>
            <person name="de Melo N.F."/>
            <person name="da Silva R.H."/>
            <person name="de Melo A.L.T.M."/>
            <person name="Pandolfi V."/>
            <person name="Bustamante F.O."/>
            <person name="Brasileiro-Vidal A.C."/>
            <person name="Benko-Iseppon A.M."/>
        </authorList>
    </citation>
    <scope>NUCLEOTIDE SEQUENCE [LARGE SCALE GENOMIC DNA]</scope>
    <source>
        <tissue evidence="2">Leaves</tissue>
    </source>
</reference>
<comment type="caution">
    <text evidence="2">The sequence shown here is derived from an EMBL/GenBank/DDBJ whole genome shotgun (WGS) entry which is preliminary data.</text>
</comment>
<name>A0ABU6SWA5_9FABA</name>
<keyword evidence="3" id="KW-1185">Reference proteome</keyword>